<evidence type="ECO:0000259" key="6">
    <source>
        <dbReference type="Pfam" id="PF03931"/>
    </source>
</evidence>
<gene>
    <name evidence="7" type="ORF">SUGI_1394650</name>
</gene>
<evidence type="ECO:0000259" key="5">
    <source>
        <dbReference type="Pfam" id="PF01466"/>
    </source>
</evidence>
<evidence type="ECO:0000313" key="7">
    <source>
        <dbReference type="EMBL" id="GLJ57981.1"/>
    </source>
</evidence>
<comment type="subunit">
    <text evidence="4">Part of a SCF (SKP1-cullin-F-box) protein ligase complex.</text>
</comment>
<comment type="pathway">
    <text evidence="1 4">Protein modification; protein ubiquitination.</text>
</comment>
<dbReference type="PANTHER" id="PTHR11165">
    <property type="entry name" value="SKP1"/>
    <property type="match status" value="1"/>
</dbReference>
<comment type="function">
    <text evidence="4">Involved in ubiquitination and subsequent proteasomal degradation of target proteins. Together with CUL1, RBX1 and a F-box protein, it forms a SCF E3 ubiquitin ligase complex. The functional specificity of this complex depends on the type of F-box protein. In the SCF complex, it serves as an adapter that links the F-box protein to CUL1.</text>
</comment>
<keyword evidence="3 4" id="KW-0833">Ubl conjugation pathway</keyword>
<dbReference type="SMART" id="SM00512">
    <property type="entry name" value="Skp1"/>
    <property type="match status" value="1"/>
</dbReference>
<dbReference type="GO" id="GO:0016567">
    <property type="term" value="P:protein ubiquitination"/>
    <property type="evidence" value="ECO:0007669"/>
    <property type="project" value="UniProtKB-UniRule"/>
</dbReference>
<dbReference type="GO" id="GO:0006511">
    <property type="term" value="P:ubiquitin-dependent protein catabolic process"/>
    <property type="evidence" value="ECO:0007669"/>
    <property type="project" value="InterPro"/>
</dbReference>
<reference evidence="7" key="1">
    <citation type="submission" date="2022-12" db="EMBL/GenBank/DDBJ databases">
        <title>Chromosome-Level Genome Assembly of Japanese Cedar (Cryptomeriajaponica D. Don).</title>
        <authorList>
            <person name="Fujino T."/>
            <person name="Yamaguchi K."/>
            <person name="Yokoyama T."/>
            <person name="Hamanaka T."/>
            <person name="Harazono Y."/>
            <person name="Kamada H."/>
            <person name="Kobayashi W."/>
            <person name="Ujino-Ihara T."/>
            <person name="Uchiyama K."/>
            <person name="Matsumoto A."/>
            <person name="Izuno A."/>
            <person name="Tsumura Y."/>
            <person name="Toyoda A."/>
            <person name="Shigenobu S."/>
            <person name="Moriguchi Y."/>
            <person name="Ueno S."/>
            <person name="Kasahara M."/>
        </authorList>
    </citation>
    <scope>NUCLEOTIDE SEQUENCE</scope>
</reference>
<evidence type="ECO:0000256" key="3">
    <source>
        <dbReference type="ARBA" id="ARBA00022786"/>
    </source>
</evidence>
<comment type="similarity">
    <text evidence="2 4">Belongs to the SKP1 family.</text>
</comment>
<evidence type="ECO:0000256" key="4">
    <source>
        <dbReference type="PIRNR" id="PIRNR028729"/>
    </source>
</evidence>
<dbReference type="InterPro" id="IPR016897">
    <property type="entry name" value="SKP1"/>
</dbReference>
<dbReference type="Pfam" id="PF01466">
    <property type="entry name" value="Skp1"/>
    <property type="match status" value="1"/>
</dbReference>
<dbReference type="Proteomes" id="UP001234787">
    <property type="component" value="Unassembled WGS sequence"/>
</dbReference>
<dbReference type="InterPro" id="IPR036296">
    <property type="entry name" value="SKP1-like_dim_sf"/>
</dbReference>
<evidence type="ECO:0000256" key="2">
    <source>
        <dbReference type="ARBA" id="ARBA00009993"/>
    </source>
</evidence>
<dbReference type="InterPro" id="IPR016072">
    <property type="entry name" value="Skp1_comp_dimer"/>
</dbReference>
<keyword evidence="8" id="KW-1185">Reference proteome</keyword>
<name>A0AAD3NQQ2_CRYJA</name>
<dbReference type="InterPro" id="IPR011333">
    <property type="entry name" value="SKP1/BTB/POZ_sf"/>
</dbReference>
<accession>A0AAD3NQQ2</accession>
<evidence type="ECO:0000256" key="1">
    <source>
        <dbReference type="ARBA" id="ARBA00004906"/>
    </source>
</evidence>
<feature type="domain" description="SKP1 component dimerisation" evidence="5">
    <location>
        <begin position="108"/>
        <end position="151"/>
    </location>
</feature>
<protein>
    <recommendedName>
        <fullName evidence="4">SKP1-like protein</fullName>
    </recommendedName>
</protein>
<dbReference type="SUPFAM" id="SSF81382">
    <property type="entry name" value="Skp1 dimerisation domain-like"/>
    <property type="match status" value="1"/>
</dbReference>
<dbReference type="InterPro" id="IPR001232">
    <property type="entry name" value="SKP1-like"/>
</dbReference>
<dbReference type="Gene3D" id="3.30.710.10">
    <property type="entry name" value="Potassium Channel Kv1.1, Chain A"/>
    <property type="match status" value="1"/>
</dbReference>
<proteinExistence type="inferred from homology"/>
<dbReference type="EMBL" id="BSEH01000227">
    <property type="protein sequence ID" value="GLJ57981.1"/>
    <property type="molecule type" value="Genomic_DNA"/>
</dbReference>
<evidence type="ECO:0000313" key="8">
    <source>
        <dbReference type="Proteomes" id="UP001234787"/>
    </source>
</evidence>
<comment type="caution">
    <text evidence="7">The sequence shown here is derived from an EMBL/GenBank/DDBJ whole genome shotgun (WGS) entry which is preliminary data.</text>
</comment>
<dbReference type="SUPFAM" id="SSF54695">
    <property type="entry name" value="POZ domain"/>
    <property type="match status" value="1"/>
</dbReference>
<dbReference type="PIRSF" id="PIRSF028729">
    <property type="entry name" value="E3_ubiquit_lig_SCF_Skp"/>
    <property type="match status" value="1"/>
</dbReference>
<organism evidence="7 8">
    <name type="scientific">Cryptomeria japonica</name>
    <name type="common">Japanese cedar</name>
    <name type="synonym">Cupressus japonica</name>
    <dbReference type="NCBI Taxonomy" id="3369"/>
    <lineage>
        <taxon>Eukaryota</taxon>
        <taxon>Viridiplantae</taxon>
        <taxon>Streptophyta</taxon>
        <taxon>Embryophyta</taxon>
        <taxon>Tracheophyta</taxon>
        <taxon>Spermatophyta</taxon>
        <taxon>Pinopsida</taxon>
        <taxon>Pinidae</taxon>
        <taxon>Conifers II</taxon>
        <taxon>Cupressales</taxon>
        <taxon>Cupressaceae</taxon>
        <taxon>Cryptomeria</taxon>
    </lineage>
</organism>
<feature type="domain" description="SKP1 component POZ" evidence="6">
    <location>
        <begin position="4"/>
        <end position="66"/>
    </location>
</feature>
<sequence>MEGMVILSSSDGQVFEVDMKVAMISQTLSNMLKDTEDTGSDTAPIKLANVSSRIFNLIIEYGKYHVEAQKSDTSEPTADLKKRVRELVADDKDTLFQLMIAANFLHIQSLLDLSYQIVAEDIAACKDQQMIRQKYNIENDYSPEEEEEVLKLHNIFE</sequence>
<dbReference type="AlphaFoldDB" id="A0AAD3NQQ2"/>
<dbReference type="Pfam" id="PF03931">
    <property type="entry name" value="Skp1_POZ"/>
    <property type="match status" value="1"/>
</dbReference>
<dbReference type="GO" id="GO:0009867">
    <property type="term" value="P:jasmonic acid mediated signaling pathway"/>
    <property type="evidence" value="ECO:0007669"/>
    <property type="project" value="UniProtKB-ARBA"/>
</dbReference>
<dbReference type="InterPro" id="IPR016073">
    <property type="entry name" value="Skp1_comp_POZ"/>
</dbReference>